<evidence type="ECO:0000313" key="1">
    <source>
        <dbReference type="EMBL" id="BAC89936.1"/>
    </source>
</evidence>
<dbReference type="KEGG" id="gvi:gsr1995"/>
<organism evidence="1 2">
    <name type="scientific">Gloeobacter violaceus (strain ATCC 29082 / PCC 7421)</name>
    <dbReference type="NCBI Taxonomy" id="251221"/>
    <lineage>
        <taxon>Bacteria</taxon>
        <taxon>Bacillati</taxon>
        <taxon>Cyanobacteriota</taxon>
        <taxon>Cyanophyceae</taxon>
        <taxon>Gloeobacterales</taxon>
        <taxon>Gloeobacteraceae</taxon>
        <taxon>Gloeobacter</taxon>
    </lineage>
</organism>
<dbReference type="InParanoid" id="Q7NJ37"/>
<accession>Q7NJ37</accession>
<dbReference type="HOGENOM" id="CLU_2601109_0_0_3"/>
<dbReference type="EMBL" id="BA000045">
    <property type="protein sequence ID" value="BAC89936.1"/>
    <property type="molecule type" value="Genomic_DNA"/>
</dbReference>
<dbReference type="AlphaFoldDB" id="Q7NJ37"/>
<dbReference type="STRING" id="251221.gene:10759487"/>
<dbReference type="EnsemblBacteria" id="BAC89936">
    <property type="protein sequence ID" value="BAC89936"/>
    <property type="gene ID" value="BAC89936"/>
</dbReference>
<keyword evidence="2" id="KW-1185">Reference proteome</keyword>
<reference evidence="1 2" key="1">
    <citation type="journal article" date="2003" name="DNA Res.">
        <title>Complete genome structure of Gloeobacter violaceus PCC 7421, a cyanobacterium that lacks thylakoids.</title>
        <authorList>
            <person name="Nakamura Y."/>
            <person name="Kaneko T."/>
            <person name="Sato S."/>
            <person name="Mimuro M."/>
            <person name="Miyashita H."/>
            <person name="Tsuchiya T."/>
            <person name="Sasamoto S."/>
            <person name="Watanabe A."/>
            <person name="Kawashima K."/>
            <person name="Kishida Y."/>
            <person name="Kiyokawa C."/>
            <person name="Kohara M."/>
            <person name="Matsumoto M."/>
            <person name="Matsuno A."/>
            <person name="Nakazaki N."/>
            <person name="Shimpo S."/>
            <person name="Takeuchi C."/>
            <person name="Yamada M."/>
            <person name="Tabata S."/>
        </authorList>
    </citation>
    <scope>NUCLEOTIDE SEQUENCE [LARGE SCALE GENOMIC DNA]</scope>
    <source>
        <strain evidence="2">ATCC 29082 / PCC 7421</strain>
    </source>
</reference>
<gene>
    <name evidence="1" type="ordered locus">gsr1995</name>
</gene>
<proteinExistence type="predicted"/>
<reference evidence="1 2" key="2">
    <citation type="journal article" date="2003" name="DNA Res.">
        <title>Complete genome structure of Gloeobacter violaceus PCC 7421, a cyanobacterium that lacks thylakoids (supplement).</title>
        <authorList>
            <person name="Nakamura Y."/>
            <person name="Kaneko T."/>
            <person name="Sato S."/>
            <person name="Mimuro M."/>
            <person name="Miyashita H."/>
            <person name="Tsuchiya T."/>
            <person name="Sasamoto S."/>
            <person name="Watanabe A."/>
            <person name="Kawashima K."/>
            <person name="Kishida Y."/>
            <person name="Kiyokawa C."/>
            <person name="Kohara M."/>
            <person name="Matsumoto M."/>
            <person name="Matsuno A."/>
            <person name="Nakazaki N."/>
            <person name="Shimpo S."/>
            <person name="Takeuchi C."/>
            <person name="Yamada M."/>
            <person name="Tabata S."/>
        </authorList>
    </citation>
    <scope>NUCLEOTIDE SEQUENCE [LARGE SCALE GENOMIC DNA]</scope>
    <source>
        <strain evidence="2">ATCC 29082 / PCC 7421</strain>
    </source>
</reference>
<protein>
    <submittedName>
        <fullName evidence="1">Gsr1995 protein</fullName>
    </submittedName>
</protein>
<dbReference type="RefSeq" id="WP_011141993.1">
    <property type="nucleotide sequence ID" value="NC_005125.1"/>
</dbReference>
<dbReference type="Proteomes" id="UP000000557">
    <property type="component" value="Chromosome"/>
</dbReference>
<evidence type="ECO:0000313" key="2">
    <source>
        <dbReference type="Proteomes" id="UP000000557"/>
    </source>
</evidence>
<sequence>MERIDLSLTIAMDTRMLISQALPIQRFQAAAQAIKVSAFKNAYGDPSAEADLSVWHKLYRSCPYDARFRGIKTPTIFEA</sequence>
<name>Q7NJ37_GLOVI</name>